<dbReference type="PANTHER" id="PTHR34344:SF1">
    <property type="entry name" value="BUBLIN COILED-COIL PROTEIN"/>
    <property type="match status" value="1"/>
</dbReference>
<dbReference type="Proteomes" id="UP000085678">
    <property type="component" value="Unplaced"/>
</dbReference>
<accession>A0A1S3JUI1</accession>
<dbReference type="OrthoDB" id="10050612at2759"/>
<feature type="region of interest" description="Disordered" evidence="2">
    <location>
        <begin position="84"/>
        <end position="123"/>
    </location>
</feature>
<dbReference type="KEGG" id="lak:106176074"/>
<evidence type="ECO:0000313" key="3">
    <source>
        <dbReference type="Proteomes" id="UP000085678"/>
    </source>
</evidence>
<name>A0A1S3JUI1_LINAN</name>
<dbReference type="Pfam" id="PF03670">
    <property type="entry name" value="UPF0184"/>
    <property type="match status" value="1"/>
</dbReference>
<organism evidence="3 4">
    <name type="scientific">Lingula anatina</name>
    <name type="common">Brachiopod</name>
    <name type="synonym">Lingula unguis</name>
    <dbReference type="NCBI Taxonomy" id="7574"/>
    <lineage>
        <taxon>Eukaryota</taxon>
        <taxon>Metazoa</taxon>
        <taxon>Spiralia</taxon>
        <taxon>Lophotrochozoa</taxon>
        <taxon>Brachiopoda</taxon>
        <taxon>Linguliformea</taxon>
        <taxon>Lingulata</taxon>
        <taxon>Lingulida</taxon>
        <taxon>Linguloidea</taxon>
        <taxon>Lingulidae</taxon>
        <taxon>Lingula</taxon>
    </lineage>
</organism>
<evidence type="ECO:0000313" key="4">
    <source>
        <dbReference type="RefSeq" id="XP_013413749.1"/>
    </source>
</evidence>
<reference evidence="4" key="1">
    <citation type="submission" date="2025-08" db="UniProtKB">
        <authorList>
            <consortium name="RefSeq"/>
        </authorList>
    </citation>
    <scope>IDENTIFICATION</scope>
    <source>
        <tissue evidence="4">Gonads</tissue>
    </source>
</reference>
<dbReference type="InterPro" id="IPR005374">
    <property type="entry name" value="BBLN_eukaryota"/>
</dbReference>
<keyword evidence="1" id="KW-0175">Coiled coil</keyword>
<evidence type="ECO:0000256" key="2">
    <source>
        <dbReference type="SAM" id="MobiDB-lite"/>
    </source>
</evidence>
<proteinExistence type="predicted"/>
<dbReference type="RefSeq" id="XP_013413749.1">
    <property type="nucleotide sequence ID" value="XM_013558295.2"/>
</dbReference>
<gene>
    <name evidence="4" type="primary">LOC106176074</name>
</gene>
<dbReference type="AlphaFoldDB" id="A0A1S3JUI1"/>
<dbReference type="PANTHER" id="PTHR34344">
    <property type="entry name" value="UPF0184 PROTEIN C9ORF16"/>
    <property type="match status" value="1"/>
</dbReference>
<keyword evidence="3" id="KW-1185">Reference proteome</keyword>
<dbReference type="InParanoid" id="A0A1S3JUI1"/>
<dbReference type="GeneID" id="106176074"/>
<protein>
    <submittedName>
        <fullName evidence="4">UPF0184 protein-like</fullName>
    </submittedName>
</protein>
<sequence length="123" mass="14006">MSRRETNGIDLNGQNEAEPDLTLEQAIEEYAHEYQNINNTLDQLDSCLDSIEQQNDQLNVKMLELLQSNRQLRQELQTEIVAKQQTETDMEADSTEQDCSVAIDQNAGDANKQQDSSEKTEET</sequence>
<feature type="coiled-coil region" evidence="1">
    <location>
        <begin position="34"/>
        <end position="75"/>
    </location>
</feature>
<evidence type="ECO:0000256" key="1">
    <source>
        <dbReference type="SAM" id="Coils"/>
    </source>
</evidence>